<dbReference type="Pfam" id="PF00440">
    <property type="entry name" value="TetR_N"/>
    <property type="match status" value="1"/>
</dbReference>
<proteinExistence type="predicted"/>
<dbReference type="InterPro" id="IPR011075">
    <property type="entry name" value="TetR_C"/>
</dbReference>
<dbReference type="InterPro" id="IPR036271">
    <property type="entry name" value="Tet_transcr_reg_TetR-rel_C_sf"/>
</dbReference>
<evidence type="ECO:0000256" key="4">
    <source>
        <dbReference type="PROSITE-ProRule" id="PRU00335"/>
    </source>
</evidence>
<dbReference type="Gene3D" id="1.10.10.60">
    <property type="entry name" value="Homeodomain-like"/>
    <property type="match status" value="1"/>
</dbReference>
<feature type="domain" description="HTH tetR-type" evidence="5">
    <location>
        <begin position="22"/>
        <end position="82"/>
    </location>
</feature>
<dbReference type="EMBL" id="CP035491">
    <property type="protein sequence ID" value="QAY72068.1"/>
    <property type="molecule type" value="Genomic_DNA"/>
</dbReference>
<dbReference type="PANTHER" id="PTHR30055:SF148">
    <property type="entry name" value="TETR-FAMILY TRANSCRIPTIONAL REGULATOR"/>
    <property type="match status" value="1"/>
</dbReference>
<evidence type="ECO:0000256" key="3">
    <source>
        <dbReference type="ARBA" id="ARBA00023163"/>
    </source>
</evidence>
<dbReference type="PRINTS" id="PR00455">
    <property type="entry name" value="HTHTETR"/>
</dbReference>
<accession>A0A4P6FNK5</accession>
<dbReference type="InterPro" id="IPR001647">
    <property type="entry name" value="HTH_TetR"/>
</dbReference>
<keyword evidence="7" id="KW-1185">Reference proteome</keyword>
<dbReference type="GO" id="GO:0003700">
    <property type="term" value="F:DNA-binding transcription factor activity"/>
    <property type="evidence" value="ECO:0007669"/>
    <property type="project" value="TreeGrafter"/>
</dbReference>
<reference evidence="6 7" key="1">
    <citation type="submission" date="2019-01" db="EMBL/GenBank/DDBJ databases">
        <title>Genome sequencing of strain FW100M-8.</title>
        <authorList>
            <person name="Heo J."/>
            <person name="Kim S.-J."/>
            <person name="Kim J.-S."/>
            <person name="Hong S.-B."/>
            <person name="Kwon S.-W."/>
        </authorList>
    </citation>
    <scope>NUCLEOTIDE SEQUENCE [LARGE SCALE GENOMIC DNA]</scope>
    <source>
        <strain evidence="6 7">FW100M-8</strain>
    </source>
</reference>
<dbReference type="Gene3D" id="1.10.357.10">
    <property type="entry name" value="Tetracycline Repressor, domain 2"/>
    <property type="match status" value="1"/>
</dbReference>
<keyword evidence="1" id="KW-0805">Transcription regulation</keyword>
<evidence type="ECO:0000256" key="2">
    <source>
        <dbReference type="ARBA" id="ARBA00023125"/>
    </source>
</evidence>
<dbReference type="Pfam" id="PF16859">
    <property type="entry name" value="TetR_C_11"/>
    <property type="match status" value="1"/>
</dbReference>
<organism evidence="6 7">
    <name type="scientific">Agromyces protaetiae</name>
    <dbReference type="NCBI Taxonomy" id="2509455"/>
    <lineage>
        <taxon>Bacteria</taxon>
        <taxon>Bacillati</taxon>
        <taxon>Actinomycetota</taxon>
        <taxon>Actinomycetes</taxon>
        <taxon>Micrococcales</taxon>
        <taxon>Microbacteriaceae</taxon>
        <taxon>Agromyces</taxon>
    </lineage>
</organism>
<protein>
    <submittedName>
        <fullName evidence="6">TetR/AcrR family transcriptional regulator</fullName>
    </submittedName>
</protein>
<feature type="DNA-binding region" description="H-T-H motif" evidence="4">
    <location>
        <begin position="45"/>
        <end position="64"/>
    </location>
</feature>
<evidence type="ECO:0000313" key="6">
    <source>
        <dbReference type="EMBL" id="QAY72068.1"/>
    </source>
</evidence>
<keyword evidence="3" id="KW-0804">Transcription</keyword>
<dbReference type="PROSITE" id="PS50977">
    <property type="entry name" value="HTH_TETR_2"/>
    <property type="match status" value="1"/>
</dbReference>
<dbReference type="SUPFAM" id="SSF46689">
    <property type="entry name" value="Homeodomain-like"/>
    <property type="match status" value="1"/>
</dbReference>
<dbReference type="SUPFAM" id="SSF48498">
    <property type="entry name" value="Tetracyclin repressor-like, C-terminal domain"/>
    <property type="match status" value="1"/>
</dbReference>
<gene>
    <name evidence="6" type="ORF">ET445_00700</name>
</gene>
<evidence type="ECO:0000313" key="7">
    <source>
        <dbReference type="Proteomes" id="UP000291259"/>
    </source>
</evidence>
<name>A0A4P6FNK5_9MICO</name>
<dbReference type="InterPro" id="IPR009057">
    <property type="entry name" value="Homeodomain-like_sf"/>
</dbReference>
<dbReference type="GO" id="GO:0000976">
    <property type="term" value="F:transcription cis-regulatory region binding"/>
    <property type="evidence" value="ECO:0007669"/>
    <property type="project" value="TreeGrafter"/>
</dbReference>
<keyword evidence="2 4" id="KW-0238">DNA-binding</keyword>
<evidence type="ECO:0000256" key="1">
    <source>
        <dbReference type="ARBA" id="ARBA00023015"/>
    </source>
</evidence>
<evidence type="ECO:0000259" key="5">
    <source>
        <dbReference type="PROSITE" id="PS50977"/>
    </source>
</evidence>
<dbReference type="KEGG" id="agf:ET445_00700"/>
<dbReference type="OrthoDB" id="9796019at2"/>
<dbReference type="Proteomes" id="UP000291259">
    <property type="component" value="Chromosome"/>
</dbReference>
<dbReference type="InterPro" id="IPR050109">
    <property type="entry name" value="HTH-type_TetR-like_transc_reg"/>
</dbReference>
<sequence>MLLLPGYRGRMSEPARGRPRSERSRRAVLDATSTLLSESGYERLTIDGIATAAGVSRQTVYRWWPAKSAIVAEAVVEGVIALPSTPPAPTGHPLDDLRSFLRTLVATSADPANATLVRALAAAAADDAPGASTITSTVTAPTRDELASRIAAATAAGDVRASLDPRIAADALLGAVLFRTLAHIELTPEYADALFDGLLAR</sequence>
<dbReference type="PANTHER" id="PTHR30055">
    <property type="entry name" value="HTH-TYPE TRANSCRIPTIONAL REGULATOR RUTR"/>
    <property type="match status" value="1"/>
</dbReference>
<dbReference type="AlphaFoldDB" id="A0A4P6FNK5"/>